<proteinExistence type="predicted"/>
<dbReference type="Gene3D" id="3.30.465.10">
    <property type="match status" value="1"/>
</dbReference>
<dbReference type="GO" id="GO:0071949">
    <property type="term" value="F:FAD binding"/>
    <property type="evidence" value="ECO:0007669"/>
    <property type="project" value="InterPro"/>
</dbReference>
<reference evidence="3 4" key="1">
    <citation type="submission" date="2017-08" db="EMBL/GenBank/DDBJ databases">
        <title>Acidophilic green algal genome provides insights into adaptation to an acidic environment.</title>
        <authorList>
            <person name="Hirooka S."/>
            <person name="Hirose Y."/>
            <person name="Kanesaki Y."/>
            <person name="Higuchi S."/>
            <person name="Fujiwara T."/>
            <person name="Onuma R."/>
            <person name="Era A."/>
            <person name="Ohbayashi R."/>
            <person name="Uzuka A."/>
            <person name="Nozaki H."/>
            <person name="Yoshikawa H."/>
            <person name="Miyagishima S.Y."/>
        </authorList>
    </citation>
    <scope>NUCLEOTIDE SEQUENCE [LARGE SCALE GENOMIC DNA]</scope>
    <source>
        <strain evidence="3 4">NIES-2499</strain>
    </source>
</reference>
<protein>
    <recommendedName>
        <fullName evidence="2">FAD-binding PCMH-type domain-containing protein</fullName>
    </recommendedName>
</protein>
<dbReference type="InterPro" id="IPR055154">
    <property type="entry name" value="GULLO2-like_C"/>
</dbReference>
<keyword evidence="1" id="KW-0732">Signal</keyword>
<dbReference type="Pfam" id="PF22906">
    <property type="entry name" value="GULLO2-like_3rd"/>
    <property type="match status" value="1"/>
</dbReference>
<organism evidence="3 4">
    <name type="scientific">Chlamydomonas eustigma</name>
    <dbReference type="NCBI Taxonomy" id="1157962"/>
    <lineage>
        <taxon>Eukaryota</taxon>
        <taxon>Viridiplantae</taxon>
        <taxon>Chlorophyta</taxon>
        <taxon>core chlorophytes</taxon>
        <taxon>Chlorophyceae</taxon>
        <taxon>CS clade</taxon>
        <taxon>Chlamydomonadales</taxon>
        <taxon>Chlamydomonadaceae</taxon>
        <taxon>Chlamydomonas</taxon>
    </lineage>
</organism>
<dbReference type="InterPro" id="IPR006094">
    <property type="entry name" value="Oxid_FAD_bind_N"/>
</dbReference>
<feature type="chain" id="PRO_5012625876" description="FAD-binding PCMH-type domain-containing protein" evidence="1">
    <location>
        <begin position="17"/>
        <end position="589"/>
    </location>
</feature>
<name>A0A250XAI4_9CHLO</name>
<dbReference type="AlphaFoldDB" id="A0A250XAI4"/>
<dbReference type="EMBL" id="BEGY01000045">
    <property type="protein sequence ID" value="GAX79770.1"/>
    <property type="molecule type" value="Genomic_DNA"/>
</dbReference>
<dbReference type="SUPFAM" id="SSF56176">
    <property type="entry name" value="FAD-binding/transporter-associated domain-like"/>
    <property type="match status" value="1"/>
</dbReference>
<comment type="caution">
    <text evidence="3">The sequence shown here is derived from an EMBL/GenBank/DDBJ whole genome shotgun (WGS) entry which is preliminary data.</text>
</comment>
<dbReference type="STRING" id="1157962.A0A250XAI4"/>
<dbReference type="InterPro" id="IPR016166">
    <property type="entry name" value="FAD-bd_PCMH"/>
</dbReference>
<dbReference type="PANTHER" id="PTHR43762:SF7">
    <property type="entry name" value="FAD-BINDING PCMH-TYPE DOMAIN-CONTAINING PROTEIN"/>
    <property type="match status" value="1"/>
</dbReference>
<evidence type="ECO:0000313" key="4">
    <source>
        <dbReference type="Proteomes" id="UP000232323"/>
    </source>
</evidence>
<dbReference type="OrthoDB" id="1044428at2759"/>
<evidence type="ECO:0000256" key="1">
    <source>
        <dbReference type="SAM" id="SignalP"/>
    </source>
</evidence>
<dbReference type="InterPro" id="IPR016169">
    <property type="entry name" value="FAD-bd_PCMH_sub2"/>
</dbReference>
<dbReference type="InterPro" id="IPR010031">
    <property type="entry name" value="FAD_lactone_oxidase-like"/>
</dbReference>
<feature type="signal peptide" evidence="1">
    <location>
        <begin position="1"/>
        <end position="16"/>
    </location>
</feature>
<dbReference type="PROSITE" id="PS51387">
    <property type="entry name" value="FAD_PCMH"/>
    <property type="match status" value="1"/>
</dbReference>
<dbReference type="GO" id="GO:0016899">
    <property type="term" value="F:oxidoreductase activity, acting on the CH-OH group of donors, oxygen as acceptor"/>
    <property type="evidence" value="ECO:0007669"/>
    <property type="project" value="InterPro"/>
</dbReference>
<accession>A0A250XAI4</accession>
<keyword evidence="4" id="KW-1185">Reference proteome</keyword>
<gene>
    <name evidence="3" type="ORF">CEUSTIGMA_g7210.t1</name>
</gene>
<evidence type="ECO:0000259" key="2">
    <source>
        <dbReference type="PROSITE" id="PS51387"/>
    </source>
</evidence>
<sequence length="589" mass="65264">MLLYLLITSLISKSFALNDESRHPVSSSLQNAFHWQGCHEATHIHHPQSTDEVADLISVFHRDATITGHRYQILSSHNNFYRHNNLSCAEGEATSIMLDISDMNQMLHLDKSQGTITVQSGMLFEDLEELLLSKKLSLAGWFVAPLYAGMSLASIIETASHGSSLVGSASMSSVLRTAVLVDGTGLVIALDSPGELLEGSLGLFGVITEVTLQVTEARKVSVLQVQQEDVYMLEEIRDVIENSQALSIDITWSPAAALYTTRVWHAGDVNMEGDSVHAHMMAPQGWLEKVDGMLFNDEQDKRDEKGIMCEIIGDMTGYHALGPHKASMQQFPIQEQTKEEGEKSAEPEPSQAEMVVGWINRLASTRCVSSDGRDCLMRHVKVTPHTIAIASEHFASWMDDVRDILDFSAACSNFLFHFQFVTASETPLALSSGRQIISIDIQSFRSLKGYLSSSSHDLPVPSKHQDLLEEILLLTLCKYKGRPHWALSTNRMLLGSPCSSTYEAYGAERFSQVMGRRMRYDPQGLFFHPAVAKIVGMTSNEHRAGCAANEECFCSEDKDCGAGFECAPGHSFPEYYVCRTKRAFQPDEL</sequence>
<dbReference type="PANTHER" id="PTHR43762">
    <property type="entry name" value="L-GULONOLACTONE OXIDASE"/>
    <property type="match status" value="1"/>
</dbReference>
<dbReference type="Pfam" id="PF01565">
    <property type="entry name" value="FAD_binding_4"/>
    <property type="match status" value="1"/>
</dbReference>
<dbReference type="InterPro" id="IPR036318">
    <property type="entry name" value="FAD-bd_PCMH-like_sf"/>
</dbReference>
<dbReference type="Proteomes" id="UP000232323">
    <property type="component" value="Unassembled WGS sequence"/>
</dbReference>
<feature type="domain" description="FAD-binding PCMH-type" evidence="2">
    <location>
        <begin position="36"/>
        <end position="217"/>
    </location>
</feature>
<evidence type="ECO:0000313" key="3">
    <source>
        <dbReference type="EMBL" id="GAX79770.1"/>
    </source>
</evidence>